<evidence type="ECO:0000256" key="1">
    <source>
        <dbReference type="SAM" id="MobiDB-lite"/>
    </source>
</evidence>
<name>A0ABD3PHV2_9STRA</name>
<dbReference type="EMBL" id="JALLPJ020000605">
    <property type="protein sequence ID" value="KAL3787603.1"/>
    <property type="molecule type" value="Genomic_DNA"/>
</dbReference>
<feature type="region of interest" description="Disordered" evidence="1">
    <location>
        <begin position="1"/>
        <end position="20"/>
    </location>
</feature>
<comment type="caution">
    <text evidence="2">The sequence shown here is derived from an EMBL/GenBank/DDBJ whole genome shotgun (WGS) entry which is preliminary data.</text>
</comment>
<dbReference type="AlphaFoldDB" id="A0ABD3PHV2"/>
<sequence length="197" mass="21026">MSSLQRRAAESSDGSGAAVGITSKESRFENCFSAGLDLSEFTAAAASTTQARSAASELMQIKAHEHKEEVEIQQRIAEVHATTKSNEPTYELSLRAENPHSSHTLGSDRDDNFLKFANGSSRKDNGFISCLVQNHNSEKSKFSRSQRALSKSKSIRGSANRSAGAGSKGLGKKSAGVRKKSGSGKKLSAKKASKSKF</sequence>
<proteinExistence type="predicted"/>
<feature type="region of interest" description="Disordered" evidence="1">
    <location>
        <begin position="137"/>
        <end position="197"/>
    </location>
</feature>
<keyword evidence="3" id="KW-1185">Reference proteome</keyword>
<accession>A0ABD3PHV2</accession>
<dbReference type="Proteomes" id="UP001530400">
    <property type="component" value="Unassembled WGS sequence"/>
</dbReference>
<protein>
    <submittedName>
        <fullName evidence="2">Uncharacterized protein</fullName>
    </submittedName>
</protein>
<reference evidence="2 3" key="1">
    <citation type="submission" date="2024-10" db="EMBL/GenBank/DDBJ databases">
        <title>Updated reference genomes for cyclostephanoid diatoms.</title>
        <authorList>
            <person name="Roberts W.R."/>
            <person name="Alverson A.J."/>
        </authorList>
    </citation>
    <scope>NUCLEOTIDE SEQUENCE [LARGE SCALE GENOMIC DNA]</scope>
    <source>
        <strain evidence="2 3">AJA010-31</strain>
    </source>
</reference>
<feature type="region of interest" description="Disordered" evidence="1">
    <location>
        <begin position="80"/>
        <end position="123"/>
    </location>
</feature>
<feature type="compositionally biased region" description="Polar residues" evidence="1">
    <location>
        <begin position="143"/>
        <end position="161"/>
    </location>
</feature>
<feature type="compositionally biased region" description="Basic residues" evidence="1">
    <location>
        <begin position="175"/>
        <end position="197"/>
    </location>
</feature>
<evidence type="ECO:0000313" key="2">
    <source>
        <dbReference type="EMBL" id="KAL3787603.1"/>
    </source>
</evidence>
<organism evidence="2 3">
    <name type="scientific">Cyclotella atomus</name>
    <dbReference type="NCBI Taxonomy" id="382360"/>
    <lineage>
        <taxon>Eukaryota</taxon>
        <taxon>Sar</taxon>
        <taxon>Stramenopiles</taxon>
        <taxon>Ochrophyta</taxon>
        <taxon>Bacillariophyta</taxon>
        <taxon>Coscinodiscophyceae</taxon>
        <taxon>Thalassiosirophycidae</taxon>
        <taxon>Stephanodiscales</taxon>
        <taxon>Stephanodiscaceae</taxon>
        <taxon>Cyclotella</taxon>
    </lineage>
</organism>
<evidence type="ECO:0000313" key="3">
    <source>
        <dbReference type="Proteomes" id="UP001530400"/>
    </source>
</evidence>
<gene>
    <name evidence="2" type="ORF">ACHAWO_005521</name>
</gene>